<gene>
    <name evidence="3" type="ORF">BDW59DRAFT_2844</name>
</gene>
<dbReference type="Gene3D" id="3.40.50.150">
    <property type="entry name" value="Vaccinia Virus protein VP39"/>
    <property type="match status" value="1"/>
</dbReference>
<reference evidence="3 4" key="1">
    <citation type="submission" date="2024-07" db="EMBL/GenBank/DDBJ databases">
        <title>Section-level genome sequencing and comparative genomics of Aspergillus sections Usti and Cavernicolus.</title>
        <authorList>
            <consortium name="Lawrence Berkeley National Laboratory"/>
            <person name="Nybo J.L."/>
            <person name="Vesth T.C."/>
            <person name="Theobald S."/>
            <person name="Frisvad J.C."/>
            <person name="Larsen T.O."/>
            <person name="Kjaerboelling I."/>
            <person name="Rothschild-Mancinelli K."/>
            <person name="Lyhne E.K."/>
            <person name="Kogle M.E."/>
            <person name="Barry K."/>
            <person name="Clum A."/>
            <person name="Na H."/>
            <person name="Ledsgaard L."/>
            <person name="Lin J."/>
            <person name="Lipzen A."/>
            <person name="Kuo A."/>
            <person name="Riley R."/>
            <person name="Mondo S."/>
            <person name="LaButti K."/>
            <person name="Haridas S."/>
            <person name="Pangalinan J."/>
            <person name="Salamov A.A."/>
            <person name="Simmons B.A."/>
            <person name="Magnuson J.K."/>
            <person name="Chen J."/>
            <person name="Drula E."/>
            <person name="Henrissat B."/>
            <person name="Wiebenga A."/>
            <person name="Lubbers R.J."/>
            <person name="Gomes A.C."/>
            <person name="Makela M.R."/>
            <person name="Stajich J."/>
            <person name="Grigoriev I.V."/>
            <person name="Mortensen U.H."/>
            <person name="De vries R.P."/>
            <person name="Baker S.E."/>
            <person name="Andersen M.R."/>
        </authorList>
    </citation>
    <scope>NUCLEOTIDE SEQUENCE [LARGE SCALE GENOMIC DNA]</scope>
    <source>
        <strain evidence="3 4">CBS 600.67</strain>
    </source>
</reference>
<evidence type="ECO:0000256" key="1">
    <source>
        <dbReference type="SAM" id="Coils"/>
    </source>
</evidence>
<dbReference type="InterPro" id="IPR029063">
    <property type="entry name" value="SAM-dependent_MTases_sf"/>
</dbReference>
<proteinExistence type="predicted"/>
<evidence type="ECO:0000313" key="3">
    <source>
        <dbReference type="EMBL" id="KAL2835073.1"/>
    </source>
</evidence>
<keyword evidence="1" id="KW-0175">Coiled coil</keyword>
<protein>
    <recommendedName>
        <fullName evidence="5">rRNA adenine N(6)-methyltransferase</fullName>
    </recommendedName>
</protein>
<sequence length="623" mass="70439">MAAKNRWTPLKKFPLSQALHKCLPKAKASVKNSSHIVSESLCDDVLQRISPFLLRNPPIDVLDLWPGPGLLSSKVNDFLKPRRHVLIQPDANFFTPLLDLAKSRSCYKLLSKDPVEIVDWQPFLAEHFPEQGPLNRDPTGGMSRNDALLVLAHPPRASTTRDHFTGARWWSFFVDMCIRQHGLHAYGSVRLLASMSSADSPVILSPTINSRGRPAVVAEQTALHAFEVAAPKDEEAGLWAFWKQWDNLTNGAARVAQRASEKGVIVPVDRAYPPVDPAPPSPFPGRKPLPYAARPKTPQHEKYLQAFELFDQTKPGSPEYKEIKQQRNRAATQLTQENRQVHTRNILAAKQAQIDDLNRSIARLAADPKTELATIESVVMEIETIRAALDKEASLHHFDITRAFNGLVDDRRASFHTGNFDDALLPWDRRPFEPLLVHPGEFYPRDAERTLFYFEADPNNPATRRLARLTPEQKEAAFRFFDAYSLSLMSNNALSIPRIIELVFQNRSTNDMVKAVPYLAQHAMKRPKPNFDSLPKTLHYNPENLRDPSSPPDPDLCYQENLDYDLSDVRGRLLTPDAIWDLCVEYAKTNLDQTPSQLSRLLGGTMTAAQSREFAHDRGKKYH</sequence>
<keyword evidence="4" id="KW-1185">Reference proteome</keyword>
<name>A0ABR4J4U8_9EURO</name>
<feature type="region of interest" description="Disordered" evidence="2">
    <location>
        <begin position="527"/>
        <end position="554"/>
    </location>
</feature>
<dbReference type="Proteomes" id="UP001610335">
    <property type="component" value="Unassembled WGS sequence"/>
</dbReference>
<evidence type="ECO:0008006" key="5">
    <source>
        <dbReference type="Google" id="ProtNLM"/>
    </source>
</evidence>
<evidence type="ECO:0000256" key="2">
    <source>
        <dbReference type="SAM" id="MobiDB-lite"/>
    </source>
</evidence>
<evidence type="ECO:0000313" key="4">
    <source>
        <dbReference type="Proteomes" id="UP001610335"/>
    </source>
</evidence>
<feature type="coiled-coil region" evidence="1">
    <location>
        <begin position="320"/>
        <end position="367"/>
    </location>
</feature>
<comment type="caution">
    <text evidence="3">The sequence shown here is derived from an EMBL/GenBank/DDBJ whole genome shotgun (WGS) entry which is preliminary data.</text>
</comment>
<accession>A0ABR4J4U8</accession>
<organism evidence="3 4">
    <name type="scientific">Aspergillus cavernicola</name>
    <dbReference type="NCBI Taxonomy" id="176166"/>
    <lineage>
        <taxon>Eukaryota</taxon>
        <taxon>Fungi</taxon>
        <taxon>Dikarya</taxon>
        <taxon>Ascomycota</taxon>
        <taxon>Pezizomycotina</taxon>
        <taxon>Eurotiomycetes</taxon>
        <taxon>Eurotiomycetidae</taxon>
        <taxon>Eurotiales</taxon>
        <taxon>Aspergillaceae</taxon>
        <taxon>Aspergillus</taxon>
        <taxon>Aspergillus subgen. Nidulantes</taxon>
    </lineage>
</organism>
<dbReference type="EMBL" id="JBFXLS010000001">
    <property type="protein sequence ID" value="KAL2835073.1"/>
    <property type="molecule type" value="Genomic_DNA"/>
</dbReference>
<dbReference type="SUPFAM" id="SSF53335">
    <property type="entry name" value="S-adenosyl-L-methionine-dependent methyltransferases"/>
    <property type="match status" value="1"/>
</dbReference>